<proteinExistence type="predicted"/>
<accession>A0A2Z6N7Q8</accession>
<dbReference type="EMBL" id="DF973360">
    <property type="protein sequence ID" value="GAU27649.1"/>
    <property type="molecule type" value="Genomic_DNA"/>
</dbReference>
<evidence type="ECO:0000256" key="1">
    <source>
        <dbReference type="SAM" id="Phobius"/>
    </source>
</evidence>
<evidence type="ECO:0008006" key="4">
    <source>
        <dbReference type="Google" id="ProtNLM"/>
    </source>
</evidence>
<keyword evidence="1" id="KW-0472">Membrane</keyword>
<protein>
    <recommendedName>
        <fullName evidence="4">Transmembrane protein</fullName>
    </recommendedName>
</protein>
<keyword evidence="3" id="KW-1185">Reference proteome</keyword>
<keyword evidence="1" id="KW-0812">Transmembrane</keyword>
<dbReference type="Proteomes" id="UP000242715">
    <property type="component" value="Unassembled WGS sequence"/>
</dbReference>
<feature type="transmembrane region" description="Helical" evidence="1">
    <location>
        <begin position="12"/>
        <end position="34"/>
    </location>
</feature>
<name>A0A2Z6N7Q8_TRISU</name>
<dbReference type="AlphaFoldDB" id="A0A2Z6N7Q8"/>
<keyword evidence="1" id="KW-1133">Transmembrane helix</keyword>
<reference evidence="3" key="1">
    <citation type="journal article" date="2017" name="Front. Plant Sci.">
        <title>Climate Clever Clovers: New Paradigm to Reduce the Environmental Footprint of Ruminants by Breeding Low Methanogenic Forages Utilizing Haplotype Variation.</title>
        <authorList>
            <person name="Kaur P."/>
            <person name="Appels R."/>
            <person name="Bayer P.E."/>
            <person name="Keeble-Gagnere G."/>
            <person name="Wang J."/>
            <person name="Hirakawa H."/>
            <person name="Shirasawa K."/>
            <person name="Vercoe P."/>
            <person name="Stefanova K."/>
            <person name="Durmic Z."/>
            <person name="Nichols P."/>
            <person name="Revell C."/>
            <person name="Isobe S.N."/>
            <person name="Edwards D."/>
            <person name="Erskine W."/>
        </authorList>
    </citation>
    <scope>NUCLEOTIDE SEQUENCE [LARGE SCALE GENOMIC DNA]</scope>
    <source>
        <strain evidence="3">cv. Daliak</strain>
    </source>
</reference>
<gene>
    <name evidence="2" type="ORF">TSUD_125950</name>
</gene>
<organism evidence="2 3">
    <name type="scientific">Trifolium subterraneum</name>
    <name type="common">Subterranean clover</name>
    <dbReference type="NCBI Taxonomy" id="3900"/>
    <lineage>
        <taxon>Eukaryota</taxon>
        <taxon>Viridiplantae</taxon>
        <taxon>Streptophyta</taxon>
        <taxon>Embryophyta</taxon>
        <taxon>Tracheophyta</taxon>
        <taxon>Spermatophyta</taxon>
        <taxon>Magnoliopsida</taxon>
        <taxon>eudicotyledons</taxon>
        <taxon>Gunneridae</taxon>
        <taxon>Pentapetalae</taxon>
        <taxon>rosids</taxon>
        <taxon>fabids</taxon>
        <taxon>Fabales</taxon>
        <taxon>Fabaceae</taxon>
        <taxon>Papilionoideae</taxon>
        <taxon>50 kb inversion clade</taxon>
        <taxon>NPAAA clade</taxon>
        <taxon>Hologalegina</taxon>
        <taxon>IRL clade</taxon>
        <taxon>Trifolieae</taxon>
        <taxon>Trifolium</taxon>
    </lineage>
</organism>
<sequence>MESVRIGEKQKTVMVLLLGFGNGNLLVIVLLPFFRYGPLREREKRGRNGKDMFVVMGNSVKGVIRRRFVFDCYVKCENMTSFSGFFHVKRG</sequence>
<evidence type="ECO:0000313" key="3">
    <source>
        <dbReference type="Proteomes" id="UP000242715"/>
    </source>
</evidence>
<evidence type="ECO:0000313" key="2">
    <source>
        <dbReference type="EMBL" id="GAU27649.1"/>
    </source>
</evidence>